<dbReference type="PANTHER" id="PTHR33112:SF16">
    <property type="entry name" value="HETEROKARYON INCOMPATIBILITY DOMAIN-CONTAINING PROTEIN"/>
    <property type="match status" value="1"/>
</dbReference>
<accession>A0A2J6SAW9</accession>
<dbReference type="EMBL" id="KZ613938">
    <property type="protein sequence ID" value="PMD47892.1"/>
    <property type="molecule type" value="Genomic_DNA"/>
</dbReference>
<proteinExistence type="predicted"/>
<gene>
    <name evidence="1" type="ORF">L207DRAFT_576653</name>
</gene>
<dbReference type="AlphaFoldDB" id="A0A2J6SAW9"/>
<sequence>MDDSAALRGKSTFGGPWSSNTDSWYELVKRYSALALSHPEKDRLIAISGIAREVQSMLVMSTPSQPKPKQNLPRFQEYVSGFWLHDLPRRLSWQVTNPSEAKFAGNNGPSWSWATYNSPVFWPGFVGPAKQGGVGDEYFVHISPTLREDNPSGSRRKLKSKIIGPVGTSILQSSRMRSATEITSMVAAFPTGIEPSQTMTFVMKLQLSGRLQRISKSSTCLSATQIRVFEKACGFPPEDWLVGSRGVYKDDPLDLIGWGSFEEDGSLIEGSEACPQRSTVNERPADGEVEVVDNERVQTQSSEPSNVSKDIYCFLLSSYLMPGGLQYGYILGFKHKVYEVLYLRIIGGEYKRIGSGRILERRFFKGCEEVNVTLV</sequence>
<protein>
    <submittedName>
        <fullName evidence="1">Uncharacterized protein</fullName>
    </submittedName>
</protein>
<reference evidence="1 2" key="1">
    <citation type="submission" date="2016-04" db="EMBL/GenBank/DDBJ databases">
        <title>A degradative enzymes factory behind the ericoid mycorrhizal symbiosis.</title>
        <authorList>
            <consortium name="DOE Joint Genome Institute"/>
            <person name="Martino E."/>
            <person name="Morin E."/>
            <person name="Grelet G."/>
            <person name="Kuo A."/>
            <person name="Kohler A."/>
            <person name="Daghino S."/>
            <person name="Barry K."/>
            <person name="Choi C."/>
            <person name="Cichocki N."/>
            <person name="Clum A."/>
            <person name="Copeland A."/>
            <person name="Hainaut M."/>
            <person name="Haridas S."/>
            <person name="Labutti K."/>
            <person name="Lindquist E."/>
            <person name="Lipzen A."/>
            <person name="Khouja H.-R."/>
            <person name="Murat C."/>
            <person name="Ohm R."/>
            <person name="Olson A."/>
            <person name="Spatafora J."/>
            <person name="Veneault-Fourrey C."/>
            <person name="Henrissat B."/>
            <person name="Grigoriev I."/>
            <person name="Martin F."/>
            <person name="Perotto S."/>
        </authorList>
    </citation>
    <scope>NUCLEOTIDE SEQUENCE [LARGE SCALE GENOMIC DNA]</scope>
    <source>
        <strain evidence="1 2">F</strain>
    </source>
</reference>
<name>A0A2J6SAW9_HYAVF</name>
<evidence type="ECO:0000313" key="2">
    <source>
        <dbReference type="Proteomes" id="UP000235786"/>
    </source>
</evidence>
<dbReference type="OrthoDB" id="4161196at2759"/>
<dbReference type="PANTHER" id="PTHR33112">
    <property type="entry name" value="DOMAIN PROTEIN, PUTATIVE-RELATED"/>
    <property type="match status" value="1"/>
</dbReference>
<evidence type="ECO:0000313" key="1">
    <source>
        <dbReference type="EMBL" id="PMD47892.1"/>
    </source>
</evidence>
<keyword evidence="2" id="KW-1185">Reference proteome</keyword>
<dbReference type="Proteomes" id="UP000235786">
    <property type="component" value="Unassembled WGS sequence"/>
</dbReference>
<organism evidence="1 2">
    <name type="scientific">Hyaloscypha variabilis (strain UAMH 11265 / GT02V1 / F)</name>
    <name type="common">Meliniomyces variabilis</name>
    <dbReference type="NCBI Taxonomy" id="1149755"/>
    <lineage>
        <taxon>Eukaryota</taxon>
        <taxon>Fungi</taxon>
        <taxon>Dikarya</taxon>
        <taxon>Ascomycota</taxon>
        <taxon>Pezizomycotina</taxon>
        <taxon>Leotiomycetes</taxon>
        <taxon>Helotiales</taxon>
        <taxon>Hyaloscyphaceae</taxon>
        <taxon>Hyaloscypha</taxon>
        <taxon>Hyaloscypha variabilis</taxon>
    </lineage>
</organism>